<proteinExistence type="predicted"/>
<dbReference type="RefSeq" id="XP_004343603.1">
    <property type="nucleotide sequence ID" value="XM_004343553.1"/>
</dbReference>
<dbReference type="InParanoid" id="A0A0D2WX37"/>
<gene>
    <name evidence="1" type="ORF">CAOG_007729</name>
</gene>
<dbReference type="Proteomes" id="UP000008743">
    <property type="component" value="Unassembled WGS sequence"/>
</dbReference>
<dbReference type="EMBL" id="KE346373">
    <property type="protein sequence ID" value="KJE97298.1"/>
    <property type="molecule type" value="Genomic_DNA"/>
</dbReference>
<sequence length="308" mass="33269">MLSSLRPFASSVLATAPRLSKSTSATKTRSFAALAFRGATATRITVPNGTVVDRAFQQRTSMPIARRSLSVLTQGQARAATENAAASTSHASSSAVQASAVEMSATQASNNSANQAAPLPVPAHLKAADEQQQYLALKHPLLQELFQVEWKLPSLRKHLLMALATNPPSTQNEVDDLVCEIRKFSSQSSAGDVAKAHASSMANKDETHIVKRARLAVERLLESIKAWLRTLEERLDDCFVRSFDPRAWTVEIGSHQLRVGYCFDLTLLDVHALDAPPTVLCTVGTALDPAGNVGWMAWVLQRQASDAS</sequence>
<reference evidence="2" key="1">
    <citation type="submission" date="2011-02" db="EMBL/GenBank/DDBJ databases">
        <title>The Genome Sequence of Capsaspora owczarzaki ATCC 30864.</title>
        <authorList>
            <person name="Russ C."/>
            <person name="Cuomo C."/>
            <person name="Burger G."/>
            <person name="Gray M.W."/>
            <person name="Holland P.W.H."/>
            <person name="King N."/>
            <person name="Lang F.B.F."/>
            <person name="Roger A.J."/>
            <person name="Ruiz-Trillo I."/>
            <person name="Young S.K."/>
            <person name="Zeng Q."/>
            <person name="Gargeya S."/>
            <person name="Alvarado L."/>
            <person name="Berlin A."/>
            <person name="Chapman S.B."/>
            <person name="Chen Z."/>
            <person name="Freedman E."/>
            <person name="Gellesch M."/>
            <person name="Goldberg J."/>
            <person name="Griggs A."/>
            <person name="Gujja S."/>
            <person name="Heilman E."/>
            <person name="Heiman D."/>
            <person name="Howarth C."/>
            <person name="Mehta T."/>
            <person name="Neiman D."/>
            <person name="Pearson M."/>
            <person name="Roberts A."/>
            <person name="Saif S."/>
            <person name="Shea T."/>
            <person name="Shenoy N."/>
            <person name="Sisk P."/>
            <person name="Stolte C."/>
            <person name="Sykes S."/>
            <person name="White J."/>
            <person name="Yandava C."/>
            <person name="Haas B."/>
            <person name="Nusbaum C."/>
            <person name="Birren B."/>
        </authorList>
    </citation>
    <scope>NUCLEOTIDE SEQUENCE</scope>
    <source>
        <strain evidence="2">ATCC 30864</strain>
    </source>
</reference>
<keyword evidence="2" id="KW-1185">Reference proteome</keyword>
<dbReference type="AlphaFoldDB" id="A0A0D2WX37"/>
<name>A0A0D2WX37_CAPO3</name>
<evidence type="ECO:0000313" key="2">
    <source>
        <dbReference type="Proteomes" id="UP000008743"/>
    </source>
</evidence>
<accession>A0A0D2WX37</accession>
<evidence type="ECO:0000313" key="1">
    <source>
        <dbReference type="EMBL" id="KJE97298.1"/>
    </source>
</evidence>
<organism evidence="1 2">
    <name type="scientific">Capsaspora owczarzaki (strain ATCC 30864)</name>
    <dbReference type="NCBI Taxonomy" id="595528"/>
    <lineage>
        <taxon>Eukaryota</taxon>
        <taxon>Filasterea</taxon>
        <taxon>Capsaspora</taxon>
    </lineage>
</organism>
<protein>
    <submittedName>
        <fullName evidence="1">Uncharacterized protein</fullName>
    </submittedName>
</protein>